<evidence type="ECO:0000259" key="5">
    <source>
        <dbReference type="PROSITE" id="PS50931"/>
    </source>
</evidence>
<dbReference type="GO" id="GO:0003700">
    <property type="term" value="F:DNA-binding transcription factor activity"/>
    <property type="evidence" value="ECO:0007669"/>
    <property type="project" value="InterPro"/>
</dbReference>
<name>A0A084EVQ0_GLAPU</name>
<dbReference type="Gene3D" id="3.40.190.10">
    <property type="entry name" value="Periplasmic binding protein-like II"/>
    <property type="match status" value="2"/>
</dbReference>
<dbReference type="InterPro" id="IPR036388">
    <property type="entry name" value="WH-like_DNA-bd_sf"/>
</dbReference>
<dbReference type="OrthoDB" id="646694at2"/>
<dbReference type="Gene3D" id="1.10.10.10">
    <property type="entry name" value="Winged helix-like DNA-binding domain superfamily/Winged helix DNA-binding domain"/>
    <property type="match status" value="1"/>
</dbReference>
<dbReference type="InterPro" id="IPR036390">
    <property type="entry name" value="WH_DNA-bd_sf"/>
</dbReference>
<dbReference type="SUPFAM" id="SSF53850">
    <property type="entry name" value="Periplasmic binding protein-like II"/>
    <property type="match status" value="1"/>
</dbReference>
<accession>A0A084EVQ0</accession>
<evidence type="ECO:0000256" key="4">
    <source>
        <dbReference type="ARBA" id="ARBA00023163"/>
    </source>
</evidence>
<dbReference type="PROSITE" id="PS50931">
    <property type="entry name" value="HTH_LYSR"/>
    <property type="match status" value="1"/>
</dbReference>
<comment type="similarity">
    <text evidence="1">Belongs to the LysR transcriptional regulatory family.</text>
</comment>
<reference evidence="6" key="1">
    <citation type="submission" date="2022-09" db="EMBL/GenBank/DDBJ databases">
        <title>Molecular characterization of Glaesserella parasuis strains circulating in commercial swine farms using whole-genome sequencing.</title>
        <authorList>
            <person name="Mugabi R."/>
            <person name="Clavijo M."/>
            <person name="Li G."/>
        </authorList>
    </citation>
    <scope>NUCLEOTIDE SEQUENCE</scope>
    <source>
        <strain evidence="6">0435-53</strain>
    </source>
</reference>
<organism evidence="6 8">
    <name type="scientific">Glaesserella parasuis</name>
    <name type="common">Haemophilus parasuis</name>
    <dbReference type="NCBI Taxonomy" id="738"/>
    <lineage>
        <taxon>Bacteria</taxon>
        <taxon>Pseudomonadati</taxon>
        <taxon>Pseudomonadota</taxon>
        <taxon>Gammaproteobacteria</taxon>
        <taxon>Pasteurellales</taxon>
        <taxon>Pasteurellaceae</taxon>
        <taxon>Glaesserella</taxon>
    </lineage>
</organism>
<evidence type="ECO:0000256" key="3">
    <source>
        <dbReference type="ARBA" id="ARBA00023125"/>
    </source>
</evidence>
<dbReference type="Proteomes" id="UP001148834">
    <property type="component" value="Unassembled WGS sequence"/>
</dbReference>
<dbReference type="RefSeq" id="WP_021118535.1">
    <property type="nucleotide sequence ID" value="NZ_CBCRUP010000044.1"/>
</dbReference>
<evidence type="ECO:0000313" key="8">
    <source>
        <dbReference type="Proteomes" id="UP001148834"/>
    </source>
</evidence>
<evidence type="ECO:0000256" key="1">
    <source>
        <dbReference type="ARBA" id="ARBA00009437"/>
    </source>
</evidence>
<dbReference type="SUPFAM" id="SSF46785">
    <property type="entry name" value="Winged helix' DNA-binding domain"/>
    <property type="match status" value="1"/>
</dbReference>
<evidence type="ECO:0000313" key="6">
    <source>
        <dbReference type="EMBL" id="MDD2168805.1"/>
    </source>
</evidence>
<dbReference type="InterPro" id="IPR000847">
    <property type="entry name" value="LysR_HTH_N"/>
</dbReference>
<dbReference type="EMBL" id="JAODIR010000061">
    <property type="protein sequence ID" value="MDD2168805.1"/>
    <property type="molecule type" value="Genomic_DNA"/>
</dbReference>
<dbReference type="Pfam" id="PF03466">
    <property type="entry name" value="LysR_substrate"/>
    <property type="match status" value="1"/>
</dbReference>
<protein>
    <submittedName>
        <fullName evidence="6">LysR family transcriptional regulator</fullName>
    </submittedName>
</protein>
<dbReference type="AlphaFoldDB" id="A0A084EVQ0"/>
<dbReference type="FunFam" id="1.10.10.10:FF:000001">
    <property type="entry name" value="LysR family transcriptional regulator"/>
    <property type="match status" value="1"/>
</dbReference>
<gene>
    <name evidence="6" type="ORF">N5925_09530</name>
    <name evidence="7" type="ORF">QBL01_02225</name>
</gene>
<dbReference type="PANTHER" id="PTHR30126:SF39">
    <property type="entry name" value="HTH-TYPE TRANSCRIPTIONAL REGULATOR CYSL"/>
    <property type="match status" value="1"/>
</dbReference>
<dbReference type="Proteomes" id="UP001222296">
    <property type="component" value="Chromosome"/>
</dbReference>
<dbReference type="PANTHER" id="PTHR30126">
    <property type="entry name" value="HTH-TYPE TRANSCRIPTIONAL REGULATOR"/>
    <property type="match status" value="1"/>
</dbReference>
<dbReference type="Pfam" id="PF00126">
    <property type="entry name" value="HTH_1"/>
    <property type="match status" value="1"/>
</dbReference>
<evidence type="ECO:0000313" key="7">
    <source>
        <dbReference type="EMBL" id="WGE10448.1"/>
    </source>
</evidence>
<evidence type="ECO:0000256" key="2">
    <source>
        <dbReference type="ARBA" id="ARBA00023015"/>
    </source>
</evidence>
<reference evidence="7" key="2">
    <citation type="submission" date="2023-04" db="EMBL/GenBank/DDBJ databases">
        <title>Molecular characterization of the Integrative and Conjugative elements harboring multidrug-resistance gene from Glaesserella (Haemophilus) parasuis.</title>
        <authorList>
            <person name="Che Y."/>
            <person name="Zhou L."/>
        </authorList>
    </citation>
    <scope>NUCLEOTIDE SEQUENCE</scope>
    <source>
        <strain evidence="7">Z44</strain>
    </source>
</reference>
<sequence length="298" mass="34482">MNLQQLKAFVVLSECLSVTETAERLFCTQPSVSIKIKNLEQSLDTVLFERINNRLFLTEQGKIFRQYALKILQLLETAQEHIHQYDDPNYGKITFGASHFVGAYLLPKVIARYKQIAPNVEIRMDILPSQQLIQRLENHELEFAIMSDQVCFENKEKEYVSESFFDDEMVLIASSTHPFSQYNNVDFNAILEETLIIKPSQSETSKFLLKHLDESAIKKLKTLEINNLEGIKHCVLNQLGIAIISKLAVEQELKRGELKEIKLSSHQFIRGINYIHHKSRILSPATHNFLQTLFQLKY</sequence>
<keyword evidence="3" id="KW-0238">DNA-binding</keyword>
<dbReference type="GO" id="GO:0000976">
    <property type="term" value="F:transcription cis-regulatory region binding"/>
    <property type="evidence" value="ECO:0007669"/>
    <property type="project" value="TreeGrafter"/>
</dbReference>
<dbReference type="InterPro" id="IPR005119">
    <property type="entry name" value="LysR_subst-bd"/>
</dbReference>
<dbReference type="EMBL" id="CP121769">
    <property type="protein sequence ID" value="WGE10448.1"/>
    <property type="molecule type" value="Genomic_DNA"/>
</dbReference>
<proteinExistence type="inferred from homology"/>
<dbReference type="PRINTS" id="PR00039">
    <property type="entry name" value="HTHLYSR"/>
</dbReference>
<feature type="domain" description="HTH lysR-type" evidence="5">
    <location>
        <begin position="1"/>
        <end position="58"/>
    </location>
</feature>
<keyword evidence="4" id="KW-0804">Transcription</keyword>
<keyword evidence="2" id="KW-0805">Transcription regulation</keyword>